<evidence type="ECO:0000313" key="3">
    <source>
        <dbReference type="EMBL" id="OGG44661.1"/>
    </source>
</evidence>
<comment type="caution">
    <text evidence="3">The sequence shown here is derived from an EMBL/GenBank/DDBJ whole genome shotgun (WGS) entry which is preliminary data.</text>
</comment>
<sequence>MTVVQLEEGLLDVVKHVDIVTFREAMTEKSDDYDVAFVEGSITRPADIPRIEKIRERAKVLVALGACATLGGVNCLKNRFPMEEAMEVVYGKDAGYFETFPARPVDAVVQVDYYIHGCPINPNEFLKVFHSILQGRPYAVPDRPVCVECRLKENVCLLEKGLTCMGPVTRAGCEALCPSHGTYCFGCRGLVSEPNRDSESHLLQIHGLTPEEVAGRFDIYTHGGYPARKGVAA</sequence>
<proteinExistence type="predicted"/>
<dbReference type="PANTHER" id="PTHR42845">
    <property type="entry name" value="COENZYME F420-REDUCING HYDROGENASE, GAMMA SUBUNIT"/>
    <property type="match status" value="1"/>
</dbReference>
<dbReference type="SUPFAM" id="SSF56770">
    <property type="entry name" value="HydA/Nqo6-like"/>
    <property type="match status" value="1"/>
</dbReference>
<dbReference type="InterPro" id="IPR006137">
    <property type="entry name" value="NADH_UbQ_OxRdtase-like_20kDa"/>
</dbReference>
<name>A0A1F6C6A0_HANXR</name>
<dbReference type="InterPro" id="IPR037024">
    <property type="entry name" value="NiFe_Hase_small_N_sf"/>
</dbReference>
<dbReference type="EMBL" id="MFKF01000398">
    <property type="protein sequence ID" value="OGG44661.1"/>
    <property type="molecule type" value="Genomic_DNA"/>
</dbReference>
<organism evidence="3 4">
    <name type="scientific">Handelsmanbacteria sp. (strain RIFCSPLOWO2_12_FULL_64_10)</name>
    <dbReference type="NCBI Taxonomy" id="1817868"/>
    <lineage>
        <taxon>Bacteria</taxon>
        <taxon>Candidatus Handelsmaniibacteriota</taxon>
    </lineage>
</organism>
<feature type="domain" description="NADH:ubiquinone oxidoreductase-like 20kDa subunit" evidence="2">
    <location>
        <begin position="3"/>
        <end position="130"/>
    </location>
</feature>
<reference evidence="3 4" key="1">
    <citation type="journal article" date="2016" name="Nat. Commun.">
        <title>Thousands of microbial genomes shed light on interconnected biogeochemical processes in an aquifer system.</title>
        <authorList>
            <person name="Anantharaman K."/>
            <person name="Brown C.T."/>
            <person name="Hug L.A."/>
            <person name="Sharon I."/>
            <person name="Castelle C.J."/>
            <person name="Probst A.J."/>
            <person name="Thomas B.C."/>
            <person name="Singh A."/>
            <person name="Wilkins M.J."/>
            <person name="Karaoz U."/>
            <person name="Brodie E.L."/>
            <person name="Williams K.H."/>
            <person name="Hubbard S.S."/>
            <person name="Banfield J.F."/>
        </authorList>
    </citation>
    <scope>NUCLEOTIDE SEQUENCE [LARGE SCALE GENOMIC DNA]</scope>
    <source>
        <strain evidence="4">RIFCSPLOWO2_12_FULL_64_10</strain>
    </source>
</reference>
<dbReference type="InterPro" id="IPR051349">
    <property type="entry name" value="Hydrogenase_assoc-protein"/>
</dbReference>
<dbReference type="Proteomes" id="UP000178606">
    <property type="component" value="Unassembled WGS sequence"/>
</dbReference>
<dbReference type="PANTHER" id="PTHR42845:SF1">
    <property type="entry name" value="HYDROGENASE SMALL SUBUNIT"/>
    <property type="match status" value="1"/>
</dbReference>
<evidence type="ECO:0000256" key="1">
    <source>
        <dbReference type="ARBA" id="ARBA00023002"/>
    </source>
</evidence>
<gene>
    <name evidence="3" type="ORF">A3F84_11470</name>
</gene>
<dbReference type="Pfam" id="PF01058">
    <property type="entry name" value="Oxidored_q6"/>
    <property type="match status" value="1"/>
</dbReference>
<dbReference type="Gene3D" id="3.40.50.700">
    <property type="entry name" value="NADH:ubiquinone oxidoreductase-like, 20kDa subunit"/>
    <property type="match status" value="1"/>
</dbReference>
<dbReference type="AlphaFoldDB" id="A0A1F6C6A0"/>
<evidence type="ECO:0000259" key="2">
    <source>
        <dbReference type="Pfam" id="PF01058"/>
    </source>
</evidence>
<accession>A0A1F6C6A0</accession>
<evidence type="ECO:0000313" key="4">
    <source>
        <dbReference type="Proteomes" id="UP000178606"/>
    </source>
</evidence>
<dbReference type="GO" id="GO:0016491">
    <property type="term" value="F:oxidoreductase activity"/>
    <property type="evidence" value="ECO:0007669"/>
    <property type="project" value="UniProtKB-KW"/>
</dbReference>
<protein>
    <recommendedName>
        <fullName evidence="2">NADH:ubiquinone oxidoreductase-like 20kDa subunit domain-containing protein</fullName>
    </recommendedName>
</protein>
<dbReference type="GO" id="GO:0051536">
    <property type="term" value="F:iron-sulfur cluster binding"/>
    <property type="evidence" value="ECO:0007669"/>
    <property type="project" value="InterPro"/>
</dbReference>
<keyword evidence="1" id="KW-0560">Oxidoreductase</keyword>